<sequence>MPMNEMEKKMLENGFTEKDLKAFQYILDKKTSLTPVKLLHLLKRQFLLIIFAIVIVALKCLLLLLQNGDSFAIFTILFFILFFCIMWFATSMRLTYKAFRFLKKNKLQS</sequence>
<feature type="transmembrane region" description="Helical" evidence="1">
    <location>
        <begin position="71"/>
        <end position="96"/>
    </location>
</feature>
<comment type="caution">
    <text evidence="2">The sequence shown here is derived from an EMBL/GenBank/DDBJ whole genome shotgun (WGS) entry which is preliminary data.</text>
</comment>
<gene>
    <name evidence="2" type="ORF">V4839_00345</name>
</gene>
<organism evidence="2 3">
    <name type="scientific">Lelliottia amnigena</name>
    <name type="common">Enterobacter amnigenus</name>
    <dbReference type="NCBI Taxonomy" id="61646"/>
    <lineage>
        <taxon>Bacteria</taxon>
        <taxon>Pseudomonadati</taxon>
        <taxon>Pseudomonadota</taxon>
        <taxon>Gammaproteobacteria</taxon>
        <taxon>Enterobacterales</taxon>
        <taxon>Enterobacteriaceae</taxon>
        <taxon>Lelliottia</taxon>
    </lineage>
</organism>
<accession>A0ABU7U4N3</accession>
<evidence type="ECO:0000313" key="3">
    <source>
        <dbReference type="Proteomes" id="UP001335910"/>
    </source>
</evidence>
<keyword evidence="1" id="KW-1133">Transmembrane helix</keyword>
<keyword evidence="1" id="KW-0812">Transmembrane</keyword>
<keyword evidence="1" id="KW-0472">Membrane</keyword>
<evidence type="ECO:0000256" key="1">
    <source>
        <dbReference type="SAM" id="Phobius"/>
    </source>
</evidence>
<feature type="transmembrane region" description="Helical" evidence="1">
    <location>
        <begin position="46"/>
        <end position="65"/>
    </location>
</feature>
<keyword evidence="3" id="KW-1185">Reference proteome</keyword>
<reference evidence="2 3" key="1">
    <citation type="submission" date="2023-10" db="EMBL/GenBank/DDBJ databases">
        <title>Wastewater isolates of ESBL- and carbapenemase-producing Gram-negative bacteria from New Zealand.</title>
        <authorList>
            <person name="Straub C."/>
            <person name="Weaver L."/>
            <person name="Cornelius A."/>
            <person name="Mcgill E."/>
            <person name="Dyet K."/>
            <person name="White L."/>
            <person name="Pattis I."/>
        </authorList>
    </citation>
    <scope>NUCLEOTIDE SEQUENCE [LARGE SCALE GENOMIC DNA]</scope>
    <source>
        <strain evidence="2 3">ESBL35</strain>
    </source>
</reference>
<protein>
    <submittedName>
        <fullName evidence="2">Uncharacterized protein</fullName>
    </submittedName>
</protein>
<proteinExistence type="predicted"/>
<name>A0ABU7U4N3_LELAM</name>
<dbReference type="EMBL" id="JAZKLI010000001">
    <property type="protein sequence ID" value="MEE9681959.1"/>
    <property type="molecule type" value="Genomic_DNA"/>
</dbReference>
<dbReference type="Proteomes" id="UP001335910">
    <property type="component" value="Unassembled WGS sequence"/>
</dbReference>
<dbReference type="RefSeq" id="WP_331393294.1">
    <property type="nucleotide sequence ID" value="NZ_JAZKLI010000001.1"/>
</dbReference>
<evidence type="ECO:0000313" key="2">
    <source>
        <dbReference type="EMBL" id="MEE9681959.1"/>
    </source>
</evidence>